<keyword evidence="3" id="KW-1185">Reference proteome</keyword>
<accession>A0ABR1BTD8</accession>
<evidence type="ECO:0000313" key="2">
    <source>
        <dbReference type="EMBL" id="KAK6729643.1"/>
    </source>
</evidence>
<gene>
    <name evidence="2" type="primary">Necator_chrI.g2723</name>
    <name evidence="2" type="ORF">RB195_006595</name>
</gene>
<name>A0ABR1BTD8_NECAM</name>
<evidence type="ECO:0000256" key="1">
    <source>
        <dbReference type="SAM" id="MobiDB-lite"/>
    </source>
</evidence>
<sequence>MSEATQTLQKGTMVLNNTPFCCAELLDVVDPRVLGSFGANKQGRCFWAKMRAIASGDNAKPPSKSRCAQSAPPSTLNAALDWGTADGRHTAASRGRAALDTSRPPG</sequence>
<dbReference type="EMBL" id="JAVFWL010000001">
    <property type="protein sequence ID" value="KAK6729643.1"/>
    <property type="molecule type" value="Genomic_DNA"/>
</dbReference>
<feature type="region of interest" description="Disordered" evidence="1">
    <location>
        <begin position="86"/>
        <end position="106"/>
    </location>
</feature>
<reference evidence="2 3" key="1">
    <citation type="submission" date="2023-08" db="EMBL/GenBank/DDBJ databases">
        <title>A Necator americanus chromosomal reference genome.</title>
        <authorList>
            <person name="Ilik V."/>
            <person name="Petrzelkova K.J."/>
            <person name="Pardy F."/>
            <person name="Fuh T."/>
            <person name="Niatou-Singa F.S."/>
            <person name="Gouil Q."/>
            <person name="Baker L."/>
            <person name="Ritchie M.E."/>
            <person name="Jex A.R."/>
            <person name="Gazzola D."/>
            <person name="Li H."/>
            <person name="Toshio Fujiwara R."/>
            <person name="Zhan B."/>
            <person name="Aroian R.V."/>
            <person name="Pafco B."/>
            <person name="Schwarz E.M."/>
        </authorList>
    </citation>
    <scope>NUCLEOTIDE SEQUENCE [LARGE SCALE GENOMIC DNA]</scope>
    <source>
        <strain evidence="2 3">Aroian</strain>
        <tissue evidence="2">Whole animal</tissue>
    </source>
</reference>
<protein>
    <submittedName>
        <fullName evidence="2">Uncharacterized protein</fullName>
    </submittedName>
</protein>
<organism evidence="2 3">
    <name type="scientific">Necator americanus</name>
    <name type="common">Human hookworm</name>
    <dbReference type="NCBI Taxonomy" id="51031"/>
    <lineage>
        <taxon>Eukaryota</taxon>
        <taxon>Metazoa</taxon>
        <taxon>Ecdysozoa</taxon>
        <taxon>Nematoda</taxon>
        <taxon>Chromadorea</taxon>
        <taxon>Rhabditida</taxon>
        <taxon>Rhabditina</taxon>
        <taxon>Rhabditomorpha</taxon>
        <taxon>Strongyloidea</taxon>
        <taxon>Ancylostomatidae</taxon>
        <taxon>Bunostominae</taxon>
        <taxon>Necator</taxon>
    </lineage>
</organism>
<proteinExistence type="predicted"/>
<dbReference type="Proteomes" id="UP001303046">
    <property type="component" value="Unassembled WGS sequence"/>
</dbReference>
<evidence type="ECO:0000313" key="3">
    <source>
        <dbReference type="Proteomes" id="UP001303046"/>
    </source>
</evidence>
<comment type="caution">
    <text evidence="2">The sequence shown here is derived from an EMBL/GenBank/DDBJ whole genome shotgun (WGS) entry which is preliminary data.</text>
</comment>